<dbReference type="STRING" id="573501.SAMN04487999_3346"/>
<evidence type="ECO:0000313" key="7">
    <source>
        <dbReference type="Proteomes" id="UP000184240"/>
    </source>
</evidence>
<dbReference type="CDD" id="cd01167">
    <property type="entry name" value="bac_FRK"/>
    <property type="match status" value="1"/>
</dbReference>
<evidence type="ECO:0000256" key="1">
    <source>
        <dbReference type="ARBA" id="ARBA00010688"/>
    </source>
</evidence>
<dbReference type="EMBL" id="QOVN01000008">
    <property type="protein sequence ID" value="RXG27329.1"/>
    <property type="molecule type" value="Genomic_DNA"/>
</dbReference>
<evidence type="ECO:0000313" key="8">
    <source>
        <dbReference type="Proteomes" id="UP000290037"/>
    </source>
</evidence>
<evidence type="ECO:0000256" key="2">
    <source>
        <dbReference type="ARBA" id="ARBA00022679"/>
    </source>
</evidence>
<evidence type="ECO:0000256" key="3">
    <source>
        <dbReference type="ARBA" id="ARBA00022777"/>
    </source>
</evidence>
<dbReference type="OrthoDB" id="9813569at2"/>
<dbReference type="Proteomes" id="UP000184240">
    <property type="component" value="Unassembled WGS sequence"/>
</dbReference>
<dbReference type="PANTHER" id="PTHR43085:SF57">
    <property type="entry name" value="CARBOHYDRATE KINASE PFKB DOMAIN-CONTAINING PROTEIN"/>
    <property type="match status" value="1"/>
</dbReference>
<reference evidence="6" key="2">
    <citation type="submission" date="2016-11" db="EMBL/GenBank/DDBJ databases">
        <authorList>
            <person name="Jaros S."/>
            <person name="Januszkiewicz K."/>
            <person name="Wedrychowicz H."/>
        </authorList>
    </citation>
    <scope>NUCLEOTIDE SEQUENCE [LARGE SCALE GENOMIC DNA]</scope>
    <source>
        <strain evidence="6">DSM 19859</strain>
    </source>
</reference>
<dbReference type="PROSITE" id="PS00584">
    <property type="entry name" value="PFKB_KINASES_2"/>
    <property type="match status" value="1"/>
</dbReference>
<accession>A0A1M5ZPJ0</accession>
<keyword evidence="2" id="KW-0808">Transferase</keyword>
<sequence length="297" mass="32206">MKESLNAICFGEILWDVFPDGKALGGAPLNLCLRMKSLGVTMQMISRLGQDALAEETREAIQKFRLDQSLIQEDPALETGKVEVTLDASGSASYNIKKPVAWDAIALTDKNKNAVQQADLFIFGSLAARSNESSKTLNSLLQLADYAIFDVNLRAPHYEMETLIEFMKQAQMIKMNDEELEEVVAHLNITGETIHEQLAEISKHTATEIICVTLGAKGAVLYQNGTLVSNSGYSTKVIDTVGAGDSFLAGLIYQLFKVENTPEKALAFACALGALVAGTKGANAPITSEQIEAKMRE</sequence>
<dbReference type="Pfam" id="PF00294">
    <property type="entry name" value="PfkB"/>
    <property type="match status" value="1"/>
</dbReference>
<feature type="domain" description="Carbohydrate kinase PfkB" evidence="4">
    <location>
        <begin position="22"/>
        <end position="286"/>
    </location>
</feature>
<dbReference type="GO" id="GO:0016301">
    <property type="term" value="F:kinase activity"/>
    <property type="evidence" value="ECO:0007669"/>
    <property type="project" value="UniProtKB-KW"/>
</dbReference>
<evidence type="ECO:0000259" key="4">
    <source>
        <dbReference type="Pfam" id="PF00294"/>
    </source>
</evidence>
<dbReference type="InterPro" id="IPR050306">
    <property type="entry name" value="PfkB_Carbo_kinase"/>
</dbReference>
<dbReference type="EMBL" id="FQXT01000007">
    <property type="protein sequence ID" value="SHI26114.1"/>
    <property type="molecule type" value="Genomic_DNA"/>
</dbReference>
<dbReference type="PANTHER" id="PTHR43085">
    <property type="entry name" value="HEXOKINASE FAMILY MEMBER"/>
    <property type="match status" value="1"/>
</dbReference>
<evidence type="ECO:0000313" key="6">
    <source>
        <dbReference type="EMBL" id="SHI26114.1"/>
    </source>
</evidence>
<proteinExistence type="inferred from homology"/>
<dbReference type="InterPro" id="IPR029056">
    <property type="entry name" value="Ribokinase-like"/>
</dbReference>
<comment type="similarity">
    <text evidence="1">Belongs to the carbohydrate kinase PfkB family.</text>
</comment>
<dbReference type="AlphaFoldDB" id="A0A1M5ZPJ0"/>
<keyword evidence="8" id="KW-1185">Reference proteome</keyword>
<dbReference type="RefSeq" id="WP_072985056.1">
    <property type="nucleotide sequence ID" value="NZ_FQXT01000007.1"/>
</dbReference>
<reference evidence="7" key="1">
    <citation type="submission" date="2016-11" db="EMBL/GenBank/DDBJ databases">
        <authorList>
            <person name="Varghese N."/>
            <person name="Submissions S."/>
        </authorList>
    </citation>
    <scope>NUCLEOTIDE SEQUENCE [LARGE SCALE GENOMIC DNA]</scope>
    <source>
        <strain evidence="7">DSM 19859</strain>
    </source>
</reference>
<reference evidence="5 8" key="3">
    <citation type="submission" date="2018-07" db="EMBL/GenBank/DDBJ databases">
        <title>Leeuwenhoekiella genomics.</title>
        <authorList>
            <person name="Tahon G."/>
            <person name="Willems A."/>
        </authorList>
    </citation>
    <scope>NUCLEOTIDE SEQUENCE [LARGE SCALE GENOMIC DNA]</scope>
    <source>
        <strain evidence="5 8">LMG 24856</strain>
    </source>
</reference>
<dbReference type="InterPro" id="IPR011611">
    <property type="entry name" value="PfkB_dom"/>
</dbReference>
<keyword evidence="3 6" id="KW-0418">Kinase</keyword>
<dbReference type="Proteomes" id="UP000290037">
    <property type="component" value="Unassembled WGS sequence"/>
</dbReference>
<organism evidence="6 7">
    <name type="scientific">Leeuwenhoekiella palythoae</name>
    <dbReference type="NCBI Taxonomy" id="573501"/>
    <lineage>
        <taxon>Bacteria</taxon>
        <taxon>Pseudomonadati</taxon>
        <taxon>Bacteroidota</taxon>
        <taxon>Flavobacteriia</taxon>
        <taxon>Flavobacteriales</taxon>
        <taxon>Flavobacteriaceae</taxon>
        <taxon>Leeuwenhoekiella</taxon>
    </lineage>
</organism>
<dbReference type="Gene3D" id="3.40.1190.20">
    <property type="match status" value="1"/>
</dbReference>
<dbReference type="InterPro" id="IPR002173">
    <property type="entry name" value="Carboh/pur_kinase_PfkB_CS"/>
</dbReference>
<gene>
    <name evidence="5" type="ORF">DSM01_3139</name>
    <name evidence="6" type="ORF">SAMN04487999_3346</name>
</gene>
<evidence type="ECO:0000313" key="5">
    <source>
        <dbReference type="EMBL" id="RXG27329.1"/>
    </source>
</evidence>
<name>A0A1M5ZPJ0_9FLAO</name>
<protein>
    <submittedName>
        <fullName evidence="6">Fructokinase</fullName>
    </submittedName>
</protein>
<dbReference type="SUPFAM" id="SSF53613">
    <property type="entry name" value="Ribokinase-like"/>
    <property type="match status" value="1"/>
</dbReference>